<comment type="caution">
    <text evidence="2">The sequence shown here is derived from an EMBL/GenBank/DDBJ whole genome shotgun (WGS) entry which is preliminary data.</text>
</comment>
<dbReference type="InterPro" id="IPR011333">
    <property type="entry name" value="SKP1/BTB/POZ_sf"/>
</dbReference>
<gene>
    <name evidence="2" type="ORF">IWX90DRAFT_1527</name>
</gene>
<sequence>MADASDQPTLLKSGLSKLLDSGHFSDLQISCSDGTTYKVHKIILCAQSPFFMNALNPESNFKEAQTNKVPLEHDEPFAVKALIEYFYRSEYTDIDAPINELLLFHVHIYAIGETYGVQGLKKLACDRFETVVAGKTFGELDLPTAIKTIYTTTVGTDKGLREKAVAIARADVKVVVKLKGFREMMDECAQFSKDVALSLIHDPITASRYHCTACHGVVSMELPDGAKQVHCPHCTKSIKRKVWEAEKASDLLVKYRCPQCSKIVGMELRACGTGGFSTCCPCCGVLTSNAVWLENEVLNENQSDEEEEDNGATS</sequence>
<dbReference type="SUPFAM" id="SSF54695">
    <property type="entry name" value="POZ domain"/>
    <property type="match status" value="1"/>
</dbReference>
<organism evidence="2 3">
    <name type="scientific">Phyllosticta citrichinensis</name>
    <dbReference type="NCBI Taxonomy" id="1130410"/>
    <lineage>
        <taxon>Eukaryota</taxon>
        <taxon>Fungi</taxon>
        <taxon>Dikarya</taxon>
        <taxon>Ascomycota</taxon>
        <taxon>Pezizomycotina</taxon>
        <taxon>Dothideomycetes</taxon>
        <taxon>Dothideomycetes incertae sedis</taxon>
        <taxon>Botryosphaeriales</taxon>
        <taxon>Phyllostictaceae</taxon>
        <taxon>Phyllosticta</taxon>
    </lineage>
</organism>
<dbReference type="PANTHER" id="PTHR47843:SF5">
    <property type="entry name" value="BTB_POZ DOMAIN PROTEIN"/>
    <property type="match status" value="1"/>
</dbReference>
<protein>
    <recommendedName>
        <fullName evidence="1">BTB domain-containing protein</fullName>
    </recommendedName>
</protein>
<dbReference type="SMART" id="SM00225">
    <property type="entry name" value="BTB"/>
    <property type="match status" value="1"/>
</dbReference>
<proteinExistence type="predicted"/>
<reference evidence="2 3" key="1">
    <citation type="journal article" date="2022" name="G3 (Bethesda)">
        <title>Enemy or ally: a genomic approach to elucidate the lifestyle of Phyllosticta citrichinaensis.</title>
        <authorList>
            <person name="Buijs V.A."/>
            <person name="Groenewald J.Z."/>
            <person name="Haridas S."/>
            <person name="LaButti K.M."/>
            <person name="Lipzen A."/>
            <person name="Martin F.M."/>
            <person name="Barry K."/>
            <person name="Grigoriev I.V."/>
            <person name="Crous P.W."/>
            <person name="Seidl M.F."/>
        </authorList>
    </citation>
    <scope>NUCLEOTIDE SEQUENCE [LARGE SCALE GENOMIC DNA]</scope>
    <source>
        <strain evidence="2 3">CBS 129764</strain>
    </source>
</reference>
<dbReference type="CDD" id="cd18186">
    <property type="entry name" value="BTB_POZ_ZBTB_KLHL-like"/>
    <property type="match status" value="1"/>
</dbReference>
<evidence type="ECO:0000313" key="2">
    <source>
        <dbReference type="EMBL" id="KAK8176884.1"/>
    </source>
</evidence>
<keyword evidence="3" id="KW-1185">Reference proteome</keyword>
<evidence type="ECO:0000259" key="1">
    <source>
        <dbReference type="PROSITE" id="PS50097"/>
    </source>
</evidence>
<name>A0ABR1Y570_9PEZI</name>
<dbReference type="InterPro" id="IPR000210">
    <property type="entry name" value="BTB/POZ_dom"/>
</dbReference>
<dbReference type="PANTHER" id="PTHR47843">
    <property type="entry name" value="BTB DOMAIN-CONTAINING PROTEIN-RELATED"/>
    <property type="match status" value="1"/>
</dbReference>
<accession>A0ABR1Y570</accession>
<dbReference type="Proteomes" id="UP001456524">
    <property type="component" value="Unassembled WGS sequence"/>
</dbReference>
<dbReference type="Gene3D" id="3.30.710.10">
    <property type="entry name" value="Potassium Channel Kv1.1, Chain A"/>
    <property type="match status" value="1"/>
</dbReference>
<dbReference type="Pfam" id="PF00651">
    <property type="entry name" value="BTB"/>
    <property type="match status" value="1"/>
</dbReference>
<feature type="domain" description="BTB" evidence="1">
    <location>
        <begin position="25"/>
        <end position="95"/>
    </location>
</feature>
<dbReference type="EMBL" id="JBBWUH010000001">
    <property type="protein sequence ID" value="KAK8176884.1"/>
    <property type="molecule type" value="Genomic_DNA"/>
</dbReference>
<evidence type="ECO:0000313" key="3">
    <source>
        <dbReference type="Proteomes" id="UP001456524"/>
    </source>
</evidence>
<dbReference type="PROSITE" id="PS50097">
    <property type="entry name" value="BTB"/>
    <property type="match status" value="1"/>
</dbReference>